<protein>
    <submittedName>
        <fullName evidence="1">Uncharacterized protein</fullName>
    </submittedName>
</protein>
<dbReference type="AlphaFoldDB" id="A0A645BZ84"/>
<organism evidence="1">
    <name type="scientific">bioreactor metagenome</name>
    <dbReference type="NCBI Taxonomy" id="1076179"/>
    <lineage>
        <taxon>unclassified sequences</taxon>
        <taxon>metagenomes</taxon>
        <taxon>ecological metagenomes</taxon>
    </lineage>
</organism>
<sequence length="78" mass="9108">MDEKYKWEAVKHFQDNWDINATDFVSMLEASTAKTGNLLPASYYFSRAMIIRFAQADEEAVRAMFILYKYIPLAAFSR</sequence>
<reference evidence="1" key="1">
    <citation type="submission" date="2019-08" db="EMBL/GenBank/DDBJ databases">
        <authorList>
            <person name="Kucharzyk K."/>
            <person name="Murdoch R.W."/>
            <person name="Higgins S."/>
            <person name="Loffler F."/>
        </authorList>
    </citation>
    <scope>NUCLEOTIDE SEQUENCE</scope>
</reference>
<gene>
    <name evidence="1" type="ORF">SDC9_117520</name>
</gene>
<accession>A0A645BZ84</accession>
<dbReference type="EMBL" id="VSSQ01023548">
    <property type="protein sequence ID" value="MPM70565.1"/>
    <property type="molecule type" value="Genomic_DNA"/>
</dbReference>
<proteinExistence type="predicted"/>
<evidence type="ECO:0000313" key="1">
    <source>
        <dbReference type="EMBL" id="MPM70565.1"/>
    </source>
</evidence>
<name>A0A645BZ84_9ZZZZ</name>
<comment type="caution">
    <text evidence="1">The sequence shown here is derived from an EMBL/GenBank/DDBJ whole genome shotgun (WGS) entry which is preliminary data.</text>
</comment>